<dbReference type="EMBL" id="WMET01000001">
    <property type="protein sequence ID" value="MYL18880.1"/>
    <property type="molecule type" value="Genomic_DNA"/>
</dbReference>
<evidence type="ECO:0000256" key="11">
    <source>
        <dbReference type="ARBA" id="ARBA00022840"/>
    </source>
</evidence>
<dbReference type="RefSeq" id="WP_160835320.1">
    <property type="nucleotide sequence ID" value="NZ_WMET01000001.1"/>
</dbReference>
<keyword evidence="8" id="KW-0479">Metal-binding</keyword>
<dbReference type="Pfam" id="PF07973">
    <property type="entry name" value="tRNA_SAD"/>
    <property type="match status" value="1"/>
</dbReference>
<keyword evidence="6" id="KW-0820">tRNA-binding</keyword>
<keyword evidence="11" id="KW-0067">ATP-binding</keyword>
<evidence type="ECO:0000259" key="17">
    <source>
        <dbReference type="PROSITE" id="PS50860"/>
    </source>
</evidence>
<dbReference type="EC" id="6.1.1.7" evidence="4"/>
<dbReference type="InterPro" id="IPR051335">
    <property type="entry name" value="Alanyl-tRNA_Editing_Enzymes"/>
</dbReference>
<dbReference type="GO" id="GO:0046872">
    <property type="term" value="F:metal ion binding"/>
    <property type="evidence" value="ECO:0007669"/>
    <property type="project" value="UniProtKB-KW"/>
</dbReference>
<evidence type="ECO:0000256" key="10">
    <source>
        <dbReference type="ARBA" id="ARBA00022833"/>
    </source>
</evidence>
<protein>
    <recommendedName>
        <fullName evidence="5">Alanine--tRNA ligase</fullName>
        <ecNumber evidence="4">6.1.1.7</ecNumber>
    </recommendedName>
    <alternativeName>
        <fullName evidence="15">Alanyl-tRNA synthetase</fullName>
    </alternativeName>
</protein>
<feature type="domain" description="Alanyl-transfer RNA synthetases family profile" evidence="17">
    <location>
        <begin position="1"/>
        <end position="237"/>
    </location>
</feature>
<gene>
    <name evidence="18" type="ORF">GLW04_03200</name>
</gene>
<evidence type="ECO:0000313" key="19">
    <source>
        <dbReference type="Proteomes" id="UP000460949"/>
    </source>
</evidence>
<dbReference type="PANTHER" id="PTHR43462">
    <property type="entry name" value="ALANYL-TRNA EDITING PROTEIN"/>
    <property type="match status" value="1"/>
</dbReference>
<keyword evidence="12" id="KW-0694">RNA-binding</keyword>
<name>A0A845DN07_9BACI</name>
<dbReference type="SMART" id="SM00863">
    <property type="entry name" value="tRNA_SAD"/>
    <property type="match status" value="1"/>
</dbReference>
<keyword evidence="9" id="KW-0547">Nucleotide-binding</keyword>
<dbReference type="GO" id="GO:0002161">
    <property type="term" value="F:aminoacyl-tRNA deacylase activity"/>
    <property type="evidence" value="ECO:0007669"/>
    <property type="project" value="UniProtKB-ARBA"/>
</dbReference>
<dbReference type="Gene3D" id="3.10.310.40">
    <property type="match status" value="1"/>
</dbReference>
<dbReference type="GO" id="GO:0006419">
    <property type="term" value="P:alanyl-tRNA aminoacylation"/>
    <property type="evidence" value="ECO:0007669"/>
    <property type="project" value="InterPro"/>
</dbReference>
<organism evidence="18 19">
    <name type="scientific">Halobacillus litoralis</name>
    <dbReference type="NCBI Taxonomy" id="45668"/>
    <lineage>
        <taxon>Bacteria</taxon>
        <taxon>Bacillati</taxon>
        <taxon>Bacillota</taxon>
        <taxon>Bacilli</taxon>
        <taxon>Bacillales</taxon>
        <taxon>Bacillaceae</taxon>
        <taxon>Halobacillus</taxon>
    </lineage>
</organism>
<dbReference type="InterPro" id="IPR009000">
    <property type="entry name" value="Transl_B-barrel_sf"/>
</dbReference>
<dbReference type="Gene3D" id="2.40.30.130">
    <property type="match status" value="1"/>
</dbReference>
<evidence type="ECO:0000256" key="9">
    <source>
        <dbReference type="ARBA" id="ARBA00022741"/>
    </source>
</evidence>
<comment type="cofactor">
    <cofactor evidence="1">
        <name>Zn(2+)</name>
        <dbReference type="ChEBI" id="CHEBI:29105"/>
    </cofactor>
</comment>
<comment type="caution">
    <text evidence="18">The sequence shown here is derived from an EMBL/GenBank/DDBJ whole genome shotgun (WGS) entry which is preliminary data.</text>
</comment>
<dbReference type="AlphaFoldDB" id="A0A845DN07"/>
<dbReference type="PANTHER" id="PTHR43462:SF1">
    <property type="entry name" value="ALANYL-TRNA EDITING PROTEIN AARSD1"/>
    <property type="match status" value="1"/>
</dbReference>
<dbReference type="Pfam" id="PF02272">
    <property type="entry name" value="DHHA1"/>
    <property type="match status" value="1"/>
</dbReference>
<evidence type="ECO:0000256" key="4">
    <source>
        <dbReference type="ARBA" id="ARBA00013168"/>
    </source>
</evidence>
<evidence type="ECO:0000256" key="6">
    <source>
        <dbReference type="ARBA" id="ARBA00022555"/>
    </source>
</evidence>
<keyword evidence="13" id="KW-0648">Protein biosynthesis</keyword>
<comment type="subcellular location">
    <subcellularLocation>
        <location evidence="2">Cytoplasm</location>
    </subcellularLocation>
</comment>
<dbReference type="Gene3D" id="3.30.980.10">
    <property type="entry name" value="Threonyl-trna Synthetase, Chain A, domain 2"/>
    <property type="match status" value="1"/>
</dbReference>
<evidence type="ECO:0000256" key="3">
    <source>
        <dbReference type="ARBA" id="ARBA00008226"/>
    </source>
</evidence>
<evidence type="ECO:0000256" key="15">
    <source>
        <dbReference type="ARBA" id="ARBA00032577"/>
    </source>
</evidence>
<dbReference type="PROSITE" id="PS50860">
    <property type="entry name" value="AA_TRNA_LIGASE_II_ALA"/>
    <property type="match status" value="1"/>
</dbReference>
<reference evidence="18 19" key="1">
    <citation type="submission" date="2019-11" db="EMBL/GenBank/DDBJ databases">
        <title>Genome sequences of 17 halophilic strains isolated from different environments.</title>
        <authorList>
            <person name="Furrow R.E."/>
        </authorList>
    </citation>
    <scope>NUCLEOTIDE SEQUENCE [LARGE SCALE GENOMIC DNA]</scope>
    <source>
        <strain evidence="18 19">22511_23_Filter</strain>
    </source>
</reference>
<evidence type="ECO:0000256" key="1">
    <source>
        <dbReference type="ARBA" id="ARBA00001947"/>
    </source>
</evidence>
<dbReference type="SUPFAM" id="SSF50447">
    <property type="entry name" value="Translation proteins"/>
    <property type="match status" value="1"/>
</dbReference>
<proteinExistence type="inferred from homology"/>
<dbReference type="GO" id="GO:0005524">
    <property type="term" value="F:ATP binding"/>
    <property type="evidence" value="ECO:0007669"/>
    <property type="project" value="UniProtKB-KW"/>
</dbReference>
<dbReference type="GO" id="GO:0000049">
    <property type="term" value="F:tRNA binding"/>
    <property type="evidence" value="ECO:0007669"/>
    <property type="project" value="UniProtKB-KW"/>
</dbReference>
<keyword evidence="10" id="KW-0862">Zinc</keyword>
<dbReference type="InterPro" id="IPR012947">
    <property type="entry name" value="tRNA_SAD"/>
</dbReference>
<keyword evidence="14" id="KW-0030">Aminoacyl-tRNA synthetase</keyword>
<dbReference type="InterPro" id="IPR018165">
    <property type="entry name" value="Ala-tRNA-synth_IIc_core"/>
</dbReference>
<dbReference type="Proteomes" id="UP000460949">
    <property type="component" value="Unassembled WGS sequence"/>
</dbReference>
<dbReference type="GO" id="GO:0004813">
    <property type="term" value="F:alanine-tRNA ligase activity"/>
    <property type="evidence" value="ECO:0007669"/>
    <property type="project" value="UniProtKB-EC"/>
</dbReference>
<accession>A0A845DN07</accession>
<evidence type="ECO:0000256" key="16">
    <source>
        <dbReference type="SAM" id="Coils"/>
    </source>
</evidence>
<keyword evidence="7" id="KW-0436">Ligase</keyword>
<evidence type="ECO:0000256" key="13">
    <source>
        <dbReference type="ARBA" id="ARBA00022917"/>
    </source>
</evidence>
<keyword evidence="16" id="KW-0175">Coiled coil</keyword>
<feature type="coiled-coil region" evidence="16">
    <location>
        <begin position="260"/>
        <end position="287"/>
    </location>
</feature>
<evidence type="ECO:0000256" key="7">
    <source>
        <dbReference type="ARBA" id="ARBA00022598"/>
    </source>
</evidence>
<dbReference type="InterPro" id="IPR018163">
    <property type="entry name" value="Thr/Ala-tRNA-synth_IIc_edit"/>
</dbReference>
<evidence type="ECO:0000313" key="18">
    <source>
        <dbReference type="EMBL" id="MYL18880.1"/>
    </source>
</evidence>
<evidence type="ECO:0000256" key="14">
    <source>
        <dbReference type="ARBA" id="ARBA00023146"/>
    </source>
</evidence>
<dbReference type="InterPro" id="IPR003156">
    <property type="entry name" value="DHHA1_dom"/>
</dbReference>
<dbReference type="SUPFAM" id="SSF55186">
    <property type="entry name" value="ThrRS/AlaRS common domain"/>
    <property type="match status" value="1"/>
</dbReference>
<evidence type="ECO:0000256" key="5">
    <source>
        <dbReference type="ARBA" id="ARBA00017959"/>
    </source>
</evidence>
<evidence type="ECO:0000256" key="12">
    <source>
        <dbReference type="ARBA" id="ARBA00022884"/>
    </source>
</evidence>
<dbReference type="FunFam" id="3.10.310.40:FF:000001">
    <property type="entry name" value="Alanine--tRNA ligase"/>
    <property type="match status" value="1"/>
</dbReference>
<evidence type="ECO:0000256" key="2">
    <source>
        <dbReference type="ARBA" id="ARBA00004496"/>
    </source>
</evidence>
<comment type="similarity">
    <text evidence="3">Belongs to the class-II aminoacyl-tRNA synthetase family.</text>
</comment>
<sequence>MTEKLYYKDAYLTSFHTYVKEIEEDHRGPYAVLEATAFYPTGGGQPHDTGTLNGTAVVDVEDIDGEIRHYLAAALSSEQTAVRGVVDEQRRHDHRQQHSGQHIVSAIFHDDYQIPTTSFHLGADTVTIDLDTPQLSEAVLKEAEAKINKVIRADYPIDTKWMTVEEANTYPLRKSLSVEGDVRLVIIPEIDYSGCGGTHPASTAEVAAVKFLGWTKNKGQVRLEFVCGDRVLEQLASKHQIIQGVKQLISRPEGKLVDELTSLIQSDKEKEKKIAALEEQLLSFEAAELADAHSGDQVIVRVFQDRSIKDLQALAQAVLTKTSDQRVVFVSEQEEQLQFVLARGEALEGNMNEAAKQVMPLIEGKGGGRPHFVQGGGRRLMAGEAFAEKVKEQLLTPAE</sequence>
<evidence type="ECO:0000256" key="8">
    <source>
        <dbReference type="ARBA" id="ARBA00022723"/>
    </source>
</evidence>
<dbReference type="GO" id="GO:0005737">
    <property type="term" value="C:cytoplasm"/>
    <property type="evidence" value="ECO:0007669"/>
    <property type="project" value="UniProtKB-SubCell"/>
</dbReference>